<dbReference type="OrthoDB" id="5963193at2759"/>
<keyword evidence="7" id="KW-1185">Reference proteome</keyword>
<evidence type="ECO:0000256" key="4">
    <source>
        <dbReference type="ARBA" id="ARBA00022989"/>
    </source>
</evidence>
<keyword evidence="5 6" id="KW-0472">Membrane</keyword>
<dbReference type="KEGG" id="ncc:104965369"/>
<feature type="transmembrane region" description="Helical" evidence="6">
    <location>
        <begin position="63"/>
        <end position="81"/>
    </location>
</feature>
<dbReference type="AlphaFoldDB" id="A0A6I9PWR1"/>
<evidence type="ECO:0000256" key="6">
    <source>
        <dbReference type="SAM" id="Phobius"/>
    </source>
</evidence>
<comment type="subcellular location">
    <subcellularLocation>
        <location evidence="1">Membrane</location>
        <topology evidence="1">Multi-pass membrane protein</topology>
    </subcellularLocation>
</comment>
<keyword evidence="4 6" id="KW-1133">Transmembrane helix</keyword>
<evidence type="ECO:0000256" key="1">
    <source>
        <dbReference type="ARBA" id="ARBA00004141"/>
    </source>
</evidence>
<evidence type="ECO:0000256" key="2">
    <source>
        <dbReference type="ARBA" id="ARBA00006665"/>
    </source>
</evidence>
<sequence length="114" mass="13178">MCATLFFYTIATMAFTFMYKYYTHPVACQFNKALLWINLGLCGLMSFIAVTPCVKQKQPRSGLLQASIISCYVMYLTFSALSSRPPEKEPRWLRMDVIEHQSFMVTRFNCTLGF</sequence>
<evidence type="ECO:0000256" key="3">
    <source>
        <dbReference type="ARBA" id="ARBA00022692"/>
    </source>
</evidence>
<dbReference type="Proteomes" id="UP000504611">
    <property type="component" value="Unplaced"/>
</dbReference>
<evidence type="ECO:0000313" key="7">
    <source>
        <dbReference type="Proteomes" id="UP000504611"/>
    </source>
</evidence>
<gene>
    <name evidence="8" type="primary">LOC104965369</name>
</gene>
<dbReference type="GeneID" id="104965369"/>
<comment type="similarity">
    <text evidence="2">Belongs to the TDE1 family.</text>
</comment>
<dbReference type="GO" id="GO:0016020">
    <property type="term" value="C:membrane"/>
    <property type="evidence" value="ECO:0007669"/>
    <property type="project" value="UniProtKB-SubCell"/>
</dbReference>
<protein>
    <submittedName>
        <fullName evidence="8">Serine incorporator 4-like</fullName>
    </submittedName>
</protein>
<evidence type="ECO:0000313" key="8">
    <source>
        <dbReference type="RefSeq" id="XP_010792627.1"/>
    </source>
</evidence>
<reference evidence="8" key="1">
    <citation type="submission" date="2025-08" db="UniProtKB">
        <authorList>
            <consortium name="RefSeq"/>
        </authorList>
    </citation>
    <scope>IDENTIFICATION</scope>
    <source>
        <tissue evidence="8">Muscle</tissue>
    </source>
</reference>
<proteinExistence type="inferred from homology"/>
<organism evidence="7 8">
    <name type="scientific">Notothenia coriiceps</name>
    <name type="common">black rockcod</name>
    <dbReference type="NCBI Taxonomy" id="8208"/>
    <lineage>
        <taxon>Eukaryota</taxon>
        <taxon>Metazoa</taxon>
        <taxon>Chordata</taxon>
        <taxon>Craniata</taxon>
        <taxon>Vertebrata</taxon>
        <taxon>Euteleostomi</taxon>
        <taxon>Actinopterygii</taxon>
        <taxon>Neopterygii</taxon>
        <taxon>Teleostei</taxon>
        <taxon>Neoteleostei</taxon>
        <taxon>Acanthomorphata</taxon>
        <taxon>Eupercaria</taxon>
        <taxon>Perciformes</taxon>
        <taxon>Notothenioidei</taxon>
        <taxon>Nototheniidae</taxon>
        <taxon>Notothenia</taxon>
    </lineage>
</organism>
<name>A0A6I9PWR1_9TELE</name>
<feature type="transmembrane region" description="Helical" evidence="6">
    <location>
        <begin position="6"/>
        <end position="22"/>
    </location>
</feature>
<dbReference type="PANTHER" id="PTHR10383">
    <property type="entry name" value="SERINE INCORPORATOR"/>
    <property type="match status" value="1"/>
</dbReference>
<dbReference type="InterPro" id="IPR005016">
    <property type="entry name" value="TDE1/TMS"/>
</dbReference>
<evidence type="ECO:0000256" key="5">
    <source>
        <dbReference type="ARBA" id="ARBA00023136"/>
    </source>
</evidence>
<dbReference type="Pfam" id="PF03348">
    <property type="entry name" value="Serinc"/>
    <property type="match status" value="1"/>
</dbReference>
<dbReference type="RefSeq" id="XP_010792627.1">
    <property type="nucleotide sequence ID" value="XM_010794325.1"/>
</dbReference>
<feature type="transmembrane region" description="Helical" evidence="6">
    <location>
        <begin position="34"/>
        <end position="51"/>
    </location>
</feature>
<keyword evidence="3 6" id="KW-0812">Transmembrane</keyword>
<dbReference type="PANTHER" id="PTHR10383:SF5">
    <property type="entry name" value="SERINE INCORPORATOR 4"/>
    <property type="match status" value="1"/>
</dbReference>
<accession>A0A6I9PWR1</accession>